<accession>A0ABR4QGQ4</accession>
<evidence type="ECO:0000313" key="2">
    <source>
        <dbReference type="Proteomes" id="UP001651158"/>
    </source>
</evidence>
<keyword evidence="2" id="KW-1185">Reference proteome</keyword>
<comment type="caution">
    <text evidence="1">The sequence shown here is derived from an EMBL/GenBank/DDBJ whole genome shotgun (WGS) entry which is preliminary data.</text>
</comment>
<proteinExistence type="predicted"/>
<dbReference type="Proteomes" id="UP001651158">
    <property type="component" value="Unassembled WGS sequence"/>
</dbReference>
<evidence type="ECO:0000313" key="1">
    <source>
        <dbReference type="EMBL" id="KAL5108886.1"/>
    </source>
</evidence>
<sequence length="93" mass="10511">MGVGEVGLPPFTRLSLLLPSLKHVDSARRQSTRLIRAGPYSAHASVRKCKEGRREGAMRLIAQRPRLDYLTPIYDGSQRCQTVKTDNELSFER</sequence>
<name>A0ABR4QGQ4_9CEST</name>
<organism evidence="1 2">
    <name type="scientific">Taenia crassiceps</name>
    <dbReference type="NCBI Taxonomy" id="6207"/>
    <lineage>
        <taxon>Eukaryota</taxon>
        <taxon>Metazoa</taxon>
        <taxon>Spiralia</taxon>
        <taxon>Lophotrochozoa</taxon>
        <taxon>Platyhelminthes</taxon>
        <taxon>Cestoda</taxon>
        <taxon>Eucestoda</taxon>
        <taxon>Cyclophyllidea</taxon>
        <taxon>Taeniidae</taxon>
        <taxon>Taenia</taxon>
    </lineage>
</organism>
<protein>
    <submittedName>
        <fullName evidence="1">Uncharacterized protein</fullName>
    </submittedName>
</protein>
<reference evidence="1 2" key="1">
    <citation type="journal article" date="2022" name="Front. Cell. Infect. Microbiol.">
        <title>The Genomes of Two Strains of Taenia crassiceps the Animal Model for the Study of Human Cysticercosis.</title>
        <authorList>
            <person name="Bobes R.J."/>
            <person name="Estrada K."/>
            <person name="Rios-Valencia D.G."/>
            <person name="Calderon-Gallegos A."/>
            <person name="de la Torre P."/>
            <person name="Carrero J.C."/>
            <person name="Sanchez-Flores A."/>
            <person name="Laclette J.P."/>
        </authorList>
    </citation>
    <scope>NUCLEOTIDE SEQUENCE [LARGE SCALE GENOMIC DNA]</scope>
    <source>
        <strain evidence="1">WFUcys</strain>
    </source>
</reference>
<dbReference type="EMBL" id="JAKROA010000003">
    <property type="protein sequence ID" value="KAL5108886.1"/>
    <property type="molecule type" value="Genomic_DNA"/>
</dbReference>
<gene>
    <name evidence="1" type="ORF">TcWFU_004868</name>
</gene>